<dbReference type="Proteomes" id="UP000198850">
    <property type="component" value="Unassembled WGS sequence"/>
</dbReference>
<accession>A0A1H3W2E9</accession>
<protein>
    <submittedName>
        <fullName evidence="1">Uncharacterized protein</fullName>
    </submittedName>
</protein>
<reference evidence="1 2" key="1">
    <citation type="submission" date="2016-10" db="EMBL/GenBank/DDBJ databases">
        <authorList>
            <person name="de Groot N.N."/>
        </authorList>
    </citation>
    <scope>NUCLEOTIDE SEQUENCE [LARGE SCALE GENOMIC DNA]</scope>
    <source>
        <strain evidence="1 2">DSM 19033</strain>
    </source>
</reference>
<dbReference type="EMBL" id="FNRA01000001">
    <property type="protein sequence ID" value="SDZ80508.1"/>
    <property type="molecule type" value="Genomic_DNA"/>
</dbReference>
<sequence>MSARTPEFPNAFVSSSYSVPIFLRMDVRSENNDSSHGNDEIQIKVVLVYI</sequence>
<keyword evidence="2" id="KW-1185">Reference proteome</keyword>
<proteinExistence type="predicted"/>
<evidence type="ECO:0000313" key="2">
    <source>
        <dbReference type="Proteomes" id="UP000198850"/>
    </source>
</evidence>
<evidence type="ECO:0000313" key="1">
    <source>
        <dbReference type="EMBL" id="SDZ80508.1"/>
    </source>
</evidence>
<dbReference type="AlphaFoldDB" id="A0A1H3W2E9"/>
<name>A0A1H3W2E9_9SPHI</name>
<dbReference type="STRING" id="425514.SAMN05443550_10141"/>
<organism evidence="1 2">
    <name type="scientific">Pedobacter hartonius</name>
    <dbReference type="NCBI Taxonomy" id="425514"/>
    <lineage>
        <taxon>Bacteria</taxon>
        <taxon>Pseudomonadati</taxon>
        <taxon>Bacteroidota</taxon>
        <taxon>Sphingobacteriia</taxon>
        <taxon>Sphingobacteriales</taxon>
        <taxon>Sphingobacteriaceae</taxon>
        <taxon>Pedobacter</taxon>
    </lineage>
</organism>
<gene>
    <name evidence="1" type="ORF">SAMN05443550_10141</name>
</gene>